<dbReference type="Gene3D" id="3.50.50.60">
    <property type="entry name" value="FAD/NAD(P)-binding domain"/>
    <property type="match status" value="1"/>
</dbReference>
<proteinExistence type="inferred from homology"/>
<comment type="caution">
    <text evidence="6">The sequence shown here is derived from an EMBL/GenBank/DDBJ whole genome shotgun (WGS) entry which is preliminary data.</text>
</comment>
<evidence type="ECO:0000313" key="6">
    <source>
        <dbReference type="EMBL" id="KAH7082098.1"/>
    </source>
</evidence>
<feature type="domain" description="Glucose-methanol-choline oxidoreductase N-terminal" evidence="5">
    <location>
        <begin position="253"/>
        <end position="267"/>
    </location>
</feature>
<feature type="region of interest" description="Disordered" evidence="4">
    <location>
        <begin position="131"/>
        <end position="153"/>
    </location>
</feature>
<evidence type="ECO:0000256" key="4">
    <source>
        <dbReference type="SAM" id="MobiDB-lite"/>
    </source>
</evidence>
<evidence type="ECO:0000259" key="5">
    <source>
        <dbReference type="PROSITE" id="PS00624"/>
    </source>
</evidence>
<evidence type="ECO:0000313" key="7">
    <source>
        <dbReference type="Proteomes" id="UP000813461"/>
    </source>
</evidence>
<evidence type="ECO:0000256" key="3">
    <source>
        <dbReference type="PIRSR" id="PIRSR000137-2"/>
    </source>
</evidence>
<dbReference type="InterPro" id="IPR007867">
    <property type="entry name" value="GMC_OxRtase_C"/>
</dbReference>
<feature type="binding site" evidence="3">
    <location>
        <position position="218"/>
    </location>
    <ligand>
        <name>FAD</name>
        <dbReference type="ChEBI" id="CHEBI:57692"/>
    </ligand>
</feature>
<dbReference type="OrthoDB" id="269227at2759"/>
<dbReference type="SUPFAM" id="SSF51905">
    <property type="entry name" value="FAD/NAD(P)-binding domain"/>
    <property type="match status" value="1"/>
</dbReference>
<dbReference type="PANTHER" id="PTHR11552">
    <property type="entry name" value="GLUCOSE-METHANOL-CHOLINE GMC OXIDOREDUCTASE"/>
    <property type="match status" value="1"/>
</dbReference>
<dbReference type="GO" id="GO:0050660">
    <property type="term" value="F:flavin adenine dinucleotide binding"/>
    <property type="evidence" value="ECO:0007669"/>
    <property type="project" value="InterPro"/>
</dbReference>
<gene>
    <name evidence="6" type="ORF">FB567DRAFT_530581</name>
</gene>
<comment type="cofactor">
    <cofactor evidence="3">
        <name>FAD</name>
        <dbReference type="ChEBI" id="CHEBI:57692"/>
    </cofactor>
</comment>
<dbReference type="Gene3D" id="3.30.560.10">
    <property type="entry name" value="Glucose Oxidase, domain 3"/>
    <property type="match status" value="1"/>
</dbReference>
<protein>
    <submittedName>
        <fullName evidence="6">Glucose dehydrogenase</fullName>
    </submittedName>
</protein>
<dbReference type="InterPro" id="IPR012132">
    <property type="entry name" value="GMC_OxRdtase"/>
</dbReference>
<dbReference type="AlphaFoldDB" id="A0A8K0R2Y8"/>
<keyword evidence="7" id="KW-1185">Reference proteome</keyword>
<feature type="active site" description="Proton acceptor" evidence="2">
    <location>
        <position position="525"/>
    </location>
</feature>
<sequence>MADIIVIGGGLAGSVVASRLHQRNPSLSIILIEAGPDPTNHTHVSVPAEGASLHFSDLDYKYFTTPQKHLDGKPKYNCGVKALGGGTVINYGAWTRGDAQDYDDWAREVGDERWSYKGMLPYFKRCEHHHDPNSDASQHGFDGPVHTASVTSSGRKFPLRDTVLKMWSHLGLEYKHDLNDGDPQSISDLVESWKDGKRQITPTIYSLDGVKVLTNTVVKRIILNKDNIAIAVELTTNETINLDQSGQVILSAGAYRTPQILMLSGIGDPTHLATHAIPLKIALPAVGQNLHDHLIYYRYWKLRHPDRGLALGSPLFTGPNYDKGGPIDFLARAPIPIASLKSAIQKDEARVSNEHTLIAGPRTHLEFGMLYAPFGAETQGLSIPLDGSTISTFFMACLPTSRGGVYLSSDDATQPPVIDPKYYATETDRHVLREGFRMTSRLVRETEEGRDMIEAEWTPPDMPVLGTDASDEDIDARIKSGASTTFHPGGTAAIGAVVDSSLKVYGVRNLRVVDASIIPKPLAAHYQVPVYGIAEQAVDIILDEWGVW</sequence>
<dbReference type="Pfam" id="PF05199">
    <property type="entry name" value="GMC_oxred_C"/>
    <property type="match status" value="1"/>
</dbReference>
<name>A0A8K0R2Y8_9PLEO</name>
<dbReference type="PIRSF" id="PIRSF000137">
    <property type="entry name" value="Alcohol_oxidase"/>
    <property type="match status" value="1"/>
</dbReference>
<feature type="active site" description="Proton donor" evidence="2">
    <location>
        <position position="487"/>
    </location>
</feature>
<dbReference type="PANTHER" id="PTHR11552:SF123">
    <property type="entry name" value="GMC OXIDOREDUCTASE (AFU_ORTHOLOGUE AFUA_2G01770)-RELATED"/>
    <property type="match status" value="1"/>
</dbReference>
<dbReference type="InterPro" id="IPR036188">
    <property type="entry name" value="FAD/NAD-bd_sf"/>
</dbReference>
<reference evidence="6" key="1">
    <citation type="journal article" date="2021" name="Nat. Commun.">
        <title>Genetic determinants of endophytism in the Arabidopsis root mycobiome.</title>
        <authorList>
            <person name="Mesny F."/>
            <person name="Miyauchi S."/>
            <person name="Thiergart T."/>
            <person name="Pickel B."/>
            <person name="Atanasova L."/>
            <person name="Karlsson M."/>
            <person name="Huettel B."/>
            <person name="Barry K.W."/>
            <person name="Haridas S."/>
            <person name="Chen C."/>
            <person name="Bauer D."/>
            <person name="Andreopoulos W."/>
            <person name="Pangilinan J."/>
            <person name="LaButti K."/>
            <person name="Riley R."/>
            <person name="Lipzen A."/>
            <person name="Clum A."/>
            <person name="Drula E."/>
            <person name="Henrissat B."/>
            <person name="Kohler A."/>
            <person name="Grigoriev I.V."/>
            <person name="Martin F.M."/>
            <person name="Hacquard S."/>
        </authorList>
    </citation>
    <scope>NUCLEOTIDE SEQUENCE</scope>
    <source>
        <strain evidence="6">MPI-SDFR-AT-0120</strain>
    </source>
</reference>
<dbReference type="Pfam" id="PF00732">
    <property type="entry name" value="GMC_oxred_N"/>
    <property type="match status" value="1"/>
</dbReference>
<accession>A0A8K0R2Y8</accession>
<dbReference type="SUPFAM" id="SSF54373">
    <property type="entry name" value="FAD-linked reductases, C-terminal domain"/>
    <property type="match status" value="1"/>
</dbReference>
<evidence type="ECO:0000256" key="2">
    <source>
        <dbReference type="PIRSR" id="PIRSR000137-1"/>
    </source>
</evidence>
<dbReference type="PROSITE" id="PS00624">
    <property type="entry name" value="GMC_OXRED_2"/>
    <property type="match status" value="1"/>
</dbReference>
<evidence type="ECO:0000256" key="1">
    <source>
        <dbReference type="ARBA" id="ARBA00010790"/>
    </source>
</evidence>
<keyword evidence="3" id="KW-0285">Flavoprotein</keyword>
<dbReference type="EMBL" id="JAGMVJ010000014">
    <property type="protein sequence ID" value="KAH7082098.1"/>
    <property type="molecule type" value="Genomic_DNA"/>
</dbReference>
<dbReference type="GO" id="GO:0016614">
    <property type="term" value="F:oxidoreductase activity, acting on CH-OH group of donors"/>
    <property type="evidence" value="ECO:0007669"/>
    <property type="project" value="InterPro"/>
</dbReference>
<organism evidence="6 7">
    <name type="scientific">Paraphoma chrysanthemicola</name>
    <dbReference type="NCBI Taxonomy" id="798071"/>
    <lineage>
        <taxon>Eukaryota</taxon>
        <taxon>Fungi</taxon>
        <taxon>Dikarya</taxon>
        <taxon>Ascomycota</taxon>
        <taxon>Pezizomycotina</taxon>
        <taxon>Dothideomycetes</taxon>
        <taxon>Pleosporomycetidae</taxon>
        <taxon>Pleosporales</taxon>
        <taxon>Pleosporineae</taxon>
        <taxon>Phaeosphaeriaceae</taxon>
        <taxon>Paraphoma</taxon>
    </lineage>
</organism>
<dbReference type="InterPro" id="IPR000172">
    <property type="entry name" value="GMC_OxRdtase_N"/>
</dbReference>
<keyword evidence="3" id="KW-0274">FAD</keyword>
<comment type="similarity">
    <text evidence="1">Belongs to the GMC oxidoreductase family.</text>
</comment>
<dbReference type="Proteomes" id="UP000813461">
    <property type="component" value="Unassembled WGS sequence"/>
</dbReference>